<dbReference type="Gene3D" id="2.40.50.90">
    <property type="match status" value="1"/>
</dbReference>
<dbReference type="AlphaFoldDB" id="A0A2U8FF12"/>
<evidence type="ECO:0000313" key="2">
    <source>
        <dbReference type="EMBL" id="AWI34870.1"/>
    </source>
</evidence>
<dbReference type="InterPro" id="IPR016071">
    <property type="entry name" value="Staphylococal_nuclease_OB-fold"/>
</dbReference>
<dbReference type="RefSeq" id="WP_108911646.1">
    <property type="nucleotide sequence ID" value="NZ_CP021886.1"/>
</dbReference>
<dbReference type="Pfam" id="PF00565">
    <property type="entry name" value="SNase"/>
    <property type="match status" value="1"/>
</dbReference>
<organism evidence="2 3">
    <name type="scientific">Helicobacter apodemus</name>
    <dbReference type="NCBI Taxonomy" id="135569"/>
    <lineage>
        <taxon>Bacteria</taxon>
        <taxon>Pseudomonadati</taxon>
        <taxon>Campylobacterota</taxon>
        <taxon>Epsilonproteobacteria</taxon>
        <taxon>Campylobacterales</taxon>
        <taxon>Helicobacteraceae</taxon>
        <taxon>Helicobacter</taxon>
    </lineage>
</organism>
<feature type="domain" description="TNase-like" evidence="1">
    <location>
        <begin position="112"/>
        <end position="157"/>
    </location>
</feature>
<protein>
    <recommendedName>
        <fullName evidence="1">TNase-like domain-containing protein</fullName>
    </recommendedName>
</protein>
<dbReference type="KEGG" id="had:CDV25_08915"/>
<sequence length="181" mass="20972">MRVCIIGFMLLWICVNNLYAVIAPVSLQVLLKSIYAPALFSVYNRDYGMLYCELYGVASVAKAFKGEKCEVSAESARKMRHFAMTYTRNKIFLEQQYRIGYSNGWCFLQNGANLFNYEIVRDGYAIVQHFDTIAENVLKDLEVLQSQAKAQKRGLWREWGEEMSCLKVTLMERAKEVMEKE</sequence>
<reference evidence="2 3" key="1">
    <citation type="submission" date="2017-06" db="EMBL/GenBank/DDBJ databases">
        <title>Complete genome of Helicobacter apodemus.</title>
        <authorList>
            <person name="Cho S."/>
        </authorList>
    </citation>
    <scope>NUCLEOTIDE SEQUENCE [LARGE SCALE GENOMIC DNA]</scope>
    <source>
        <strain evidence="3">SNUVETPUB-15-01</strain>
    </source>
</reference>
<dbReference type="Proteomes" id="UP000244890">
    <property type="component" value="Chromosome"/>
</dbReference>
<dbReference type="SUPFAM" id="SSF50199">
    <property type="entry name" value="Staphylococcal nuclease"/>
    <property type="match status" value="1"/>
</dbReference>
<gene>
    <name evidence="2" type="ORF">CDV25_08915</name>
</gene>
<dbReference type="OrthoDB" id="5323939at2"/>
<proteinExistence type="predicted"/>
<dbReference type="EMBL" id="CP021886">
    <property type="protein sequence ID" value="AWI34870.1"/>
    <property type="molecule type" value="Genomic_DNA"/>
</dbReference>
<name>A0A2U8FF12_9HELI</name>
<accession>A0A2U8FF12</accession>
<evidence type="ECO:0000259" key="1">
    <source>
        <dbReference type="Pfam" id="PF00565"/>
    </source>
</evidence>
<evidence type="ECO:0000313" key="3">
    <source>
        <dbReference type="Proteomes" id="UP000244890"/>
    </source>
</evidence>
<dbReference type="InterPro" id="IPR035437">
    <property type="entry name" value="SNase_OB-fold_sf"/>
</dbReference>